<name>I1D0H7_9PSEU</name>
<dbReference type="Pfam" id="PF00027">
    <property type="entry name" value="cNMP_binding"/>
    <property type="match status" value="1"/>
</dbReference>
<evidence type="ECO:0000313" key="7">
    <source>
        <dbReference type="EMBL" id="EIE98451.1"/>
    </source>
</evidence>
<dbReference type="STRING" id="928724.SacglDRAFT_01531"/>
<evidence type="ECO:0000259" key="5">
    <source>
        <dbReference type="PROSITE" id="PS50042"/>
    </source>
</evidence>
<evidence type="ECO:0000256" key="4">
    <source>
        <dbReference type="SAM" id="MobiDB-lite"/>
    </source>
</evidence>
<reference evidence="7 8" key="1">
    <citation type="submission" date="2011-09" db="EMBL/GenBank/DDBJ databases">
        <authorList>
            <consortium name="US DOE Joint Genome Institute (JGI-PGF)"/>
            <person name="Lucas S."/>
            <person name="Han J."/>
            <person name="Lapidus A."/>
            <person name="Cheng J.-F."/>
            <person name="Goodwin L."/>
            <person name="Pitluck S."/>
            <person name="Peters L."/>
            <person name="Land M.L."/>
            <person name="Hauser L."/>
            <person name="Brambilla E."/>
            <person name="Klenk H.-P."/>
            <person name="Woyke T.J."/>
        </authorList>
    </citation>
    <scope>NUCLEOTIDE SEQUENCE [LARGE SCALE GENOMIC DNA]</scope>
    <source>
        <strain evidence="7 8">K62</strain>
    </source>
</reference>
<dbReference type="InterPro" id="IPR000595">
    <property type="entry name" value="cNMP-bd_dom"/>
</dbReference>
<dbReference type="HOGENOM" id="CLU_075053_3_4_11"/>
<dbReference type="SUPFAM" id="SSF51206">
    <property type="entry name" value="cAMP-binding domain-like"/>
    <property type="match status" value="1"/>
</dbReference>
<dbReference type="Proteomes" id="UP000005087">
    <property type="component" value="Chromosome"/>
</dbReference>
<dbReference type="OrthoDB" id="41390at2"/>
<dbReference type="CDD" id="cd00038">
    <property type="entry name" value="CAP_ED"/>
    <property type="match status" value="1"/>
</dbReference>
<feature type="compositionally biased region" description="Polar residues" evidence="4">
    <location>
        <begin position="225"/>
        <end position="236"/>
    </location>
</feature>
<protein>
    <submittedName>
        <fullName evidence="7">cAMP-binding protein</fullName>
    </submittedName>
</protein>
<feature type="region of interest" description="Disordered" evidence="4">
    <location>
        <begin position="225"/>
        <end position="268"/>
    </location>
</feature>
<evidence type="ECO:0000259" key="6">
    <source>
        <dbReference type="PROSITE" id="PS51063"/>
    </source>
</evidence>
<keyword evidence="8" id="KW-1185">Reference proteome</keyword>
<dbReference type="InterPro" id="IPR012318">
    <property type="entry name" value="HTH_CRP"/>
</dbReference>
<evidence type="ECO:0000313" key="8">
    <source>
        <dbReference type="Proteomes" id="UP000005087"/>
    </source>
</evidence>
<dbReference type="InterPro" id="IPR018490">
    <property type="entry name" value="cNMP-bd_dom_sf"/>
</dbReference>
<dbReference type="RefSeq" id="WP_005463148.1">
    <property type="nucleotide sequence ID" value="NZ_CM001484.1"/>
</dbReference>
<dbReference type="PROSITE" id="PS50042">
    <property type="entry name" value="CNMP_BINDING_3"/>
    <property type="match status" value="1"/>
</dbReference>
<dbReference type="Gene3D" id="2.60.120.10">
    <property type="entry name" value="Jelly Rolls"/>
    <property type="match status" value="1"/>
</dbReference>
<accession>I1D0H7</accession>
<keyword evidence="1" id="KW-0805">Transcription regulation</keyword>
<dbReference type="PROSITE" id="PS51063">
    <property type="entry name" value="HTH_CRP_2"/>
    <property type="match status" value="1"/>
</dbReference>
<dbReference type="Pfam" id="PF13545">
    <property type="entry name" value="HTH_Crp_2"/>
    <property type="match status" value="1"/>
</dbReference>
<keyword evidence="2" id="KW-0238">DNA-binding</keyword>
<keyword evidence="3" id="KW-0804">Transcription</keyword>
<feature type="domain" description="HTH crp-type" evidence="6">
    <location>
        <begin position="146"/>
        <end position="217"/>
    </location>
</feature>
<dbReference type="InterPro" id="IPR050397">
    <property type="entry name" value="Env_Response_Regulators"/>
</dbReference>
<sequence length="268" mass="29496">MTNDYAVRQRRGFRALIPDHVWARLVQSGVRKYHAAGEALLQQGSPGGWVLLCLTGRSKVVYAEPDGREVLLAVRGPGDVLGEFSGRDGLPRSATVRAIEPGLTSRLSDRRFTELTEQFGVTEKLAAYVMGKVRESASHTWRLAYRTTAVRLTELLGMLIDSAGPDHPQPTTIAMSQEELASALGLVRSAITPVLAEWKAAGLIATARGRLQVLDFPRLRRFAVSSSGQNTPCSSDTLDRTARRGTGRSTDESRRHERSRPAHRNSRR</sequence>
<gene>
    <name evidence="7" type="ORF">SacglDRAFT_01531</name>
</gene>
<feature type="domain" description="Cyclic nucleotide-binding" evidence="5">
    <location>
        <begin position="31"/>
        <end position="115"/>
    </location>
</feature>
<dbReference type="SMART" id="SM00419">
    <property type="entry name" value="HTH_CRP"/>
    <property type="match status" value="1"/>
</dbReference>
<organism evidence="7 8">
    <name type="scientific">Saccharomonospora glauca K62</name>
    <dbReference type="NCBI Taxonomy" id="928724"/>
    <lineage>
        <taxon>Bacteria</taxon>
        <taxon>Bacillati</taxon>
        <taxon>Actinomycetota</taxon>
        <taxon>Actinomycetes</taxon>
        <taxon>Pseudonocardiales</taxon>
        <taxon>Pseudonocardiaceae</taxon>
        <taxon>Saccharomonospora</taxon>
    </lineage>
</organism>
<reference evidence="8" key="2">
    <citation type="submission" date="2012-01" db="EMBL/GenBank/DDBJ databases">
        <title>Noncontiguous Finished sequence of chromosome of Saccharomonospora glauca K62.</title>
        <authorList>
            <consortium name="US DOE Joint Genome Institute"/>
            <person name="Lucas S."/>
            <person name="Han J."/>
            <person name="Lapidus A."/>
            <person name="Cheng J.-F."/>
            <person name="Goodwin L."/>
            <person name="Pitluck S."/>
            <person name="Peters L."/>
            <person name="Mikhailova N."/>
            <person name="Held B."/>
            <person name="Detter J.C."/>
            <person name="Han C."/>
            <person name="Tapia R."/>
            <person name="Land M."/>
            <person name="Hauser L."/>
            <person name="Kyrpides N."/>
            <person name="Ivanova N."/>
            <person name="Pagani I."/>
            <person name="Brambilla E.-M."/>
            <person name="Klenk H.-P."/>
            <person name="Woyke T."/>
        </authorList>
    </citation>
    <scope>NUCLEOTIDE SEQUENCE [LARGE SCALE GENOMIC DNA]</scope>
    <source>
        <strain evidence="8">K62</strain>
    </source>
</reference>
<dbReference type="PANTHER" id="PTHR24567:SF74">
    <property type="entry name" value="HTH-TYPE TRANSCRIPTIONAL REGULATOR ARCR"/>
    <property type="match status" value="1"/>
</dbReference>
<dbReference type="InterPro" id="IPR014710">
    <property type="entry name" value="RmlC-like_jellyroll"/>
</dbReference>
<dbReference type="SUPFAM" id="SSF46785">
    <property type="entry name" value="Winged helix' DNA-binding domain"/>
    <property type="match status" value="1"/>
</dbReference>
<dbReference type="GO" id="GO:0003677">
    <property type="term" value="F:DNA binding"/>
    <property type="evidence" value="ECO:0007669"/>
    <property type="project" value="UniProtKB-KW"/>
</dbReference>
<dbReference type="SMART" id="SM00100">
    <property type="entry name" value="cNMP"/>
    <property type="match status" value="1"/>
</dbReference>
<dbReference type="eggNOG" id="COG0664">
    <property type="taxonomic scope" value="Bacteria"/>
</dbReference>
<proteinExistence type="predicted"/>
<evidence type="ECO:0000256" key="1">
    <source>
        <dbReference type="ARBA" id="ARBA00023015"/>
    </source>
</evidence>
<feature type="compositionally biased region" description="Basic residues" evidence="4">
    <location>
        <begin position="256"/>
        <end position="268"/>
    </location>
</feature>
<dbReference type="InterPro" id="IPR036390">
    <property type="entry name" value="WH_DNA-bd_sf"/>
</dbReference>
<dbReference type="GO" id="GO:0003700">
    <property type="term" value="F:DNA-binding transcription factor activity"/>
    <property type="evidence" value="ECO:0007669"/>
    <property type="project" value="TreeGrafter"/>
</dbReference>
<dbReference type="EMBL" id="CM001484">
    <property type="protein sequence ID" value="EIE98451.1"/>
    <property type="molecule type" value="Genomic_DNA"/>
</dbReference>
<evidence type="ECO:0000256" key="3">
    <source>
        <dbReference type="ARBA" id="ARBA00023163"/>
    </source>
</evidence>
<evidence type="ECO:0000256" key="2">
    <source>
        <dbReference type="ARBA" id="ARBA00023125"/>
    </source>
</evidence>
<dbReference type="AlphaFoldDB" id="I1D0H7"/>
<dbReference type="PANTHER" id="PTHR24567">
    <property type="entry name" value="CRP FAMILY TRANSCRIPTIONAL REGULATORY PROTEIN"/>
    <property type="match status" value="1"/>
</dbReference>
<dbReference type="GO" id="GO:0005829">
    <property type="term" value="C:cytosol"/>
    <property type="evidence" value="ECO:0007669"/>
    <property type="project" value="TreeGrafter"/>
</dbReference>